<feature type="signal peptide" evidence="3">
    <location>
        <begin position="1"/>
        <end position="18"/>
    </location>
</feature>
<keyword evidence="2" id="KW-1133">Transmembrane helix</keyword>
<evidence type="ECO:0000313" key="5">
    <source>
        <dbReference type="Proteomes" id="UP000027002"/>
    </source>
</evidence>
<dbReference type="KEGG" id="uvi:66065522"/>
<dbReference type="Proteomes" id="UP000027002">
    <property type="component" value="Chromosome 4"/>
</dbReference>
<organism evidence="4 5">
    <name type="scientific">Ustilaginoidea virens</name>
    <name type="common">Rice false smut fungus</name>
    <name type="synonym">Villosiclava virens</name>
    <dbReference type="NCBI Taxonomy" id="1159556"/>
    <lineage>
        <taxon>Eukaryota</taxon>
        <taxon>Fungi</taxon>
        <taxon>Dikarya</taxon>
        <taxon>Ascomycota</taxon>
        <taxon>Pezizomycotina</taxon>
        <taxon>Sordariomycetes</taxon>
        <taxon>Hypocreomycetidae</taxon>
        <taxon>Hypocreales</taxon>
        <taxon>Clavicipitaceae</taxon>
        <taxon>Ustilaginoidea</taxon>
    </lineage>
</organism>
<accession>A0A8E5HS49</accession>
<dbReference type="EMBL" id="CP072756">
    <property type="protein sequence ID" value="QUC20503.1"/>
    <property type="molecule type" value="Genomic_DNA"/>
</dbReference>
<keyword evidence="2" id="KW-0812">Transmembrane</keyword>
<keyword evidence="5" id="KW-1185">Reference proteome</keyword>
<reference evidence="4" key="1">
    <citation type="submission" date="2020-03" db="EMBL/GenBank/DDBJ databases">
        <title>A mixture of massive structural variations and highly conserved coding sequences in Ustilaginoidea virens genome.</title>
        <authorList>
            <person name="Zhang K."/>
            <person name="Zhao Z."/>
            <person name="Zhang Z."/>
            <person name="Li Y."/>
            <person name="Hsiang T."/>
            <person name="Sun W."/>
        </authorList>
    </citation>
    <scope>NUCLEOTIDE SEQUENCE</scope>
    <source>
        <strain evidence="4">UV-8b</strain>
    </source>
</reference>
<keyword evidence="2" id="KW-0472">Membrane</keyword>
<protein>
    <submittedName>
        <fullName evidence="4">Uncharacterized protein</fullName>
    </submittedName>
</protein>
<feature type="chain" id="PRO_5034649800" evidence="3">
    <location>
        <begin position="19"/>
        <end position="110"/>
    </location>
</feature>
<gene>
    <name evidence="4" type="ORF">UV8b_04744</name>
</gene>
<feature type="region of interest" description="Disordered" evidence="1">
    <location>
        <begin position="33"/>
        <end position="54"/>
    </location>
</feature>
<evidence type="ECO:0000256" key="2">
    <source>
        <dbReference type="SAM" id="Phobius"/>
    </source>
</evidence>
<dbReference type="AlphaFoldDB" id="A0A8E5HS49"/>
<evidence type="ECO:0000256" key="3">
    <source>
        <dbReference type="SAM" id="SignalP"/>
    </source>
</evidence>
<keyword evidence="3" id="KW-0732">Signal</keyword>
<evidence type="ECO:0000313" key="4">
    <source>
        <dbReference type="EMBL" id="QUC20503.1"/>
    </source>
</evidence>
<name>A0A8E5HS49_USTVR</name>
<dbReference type="RefSeq" id="XP_042998176.1">
    <property type="nucleotide sequence ID" value="XM_043142242.1"/>
</dbReference>
<sequence>MKVSSFVSAVTGVAVASAALLPRDMAANTTVVAQPQPSAGARCPTPGSTDSQGRYSCNPAHQYPTGQTCQVVNGCYFLMNGSGLQAVSAGAASLSAAGALAVAVCGLLLL</sequence>
<dbReference type="GeneID" id="66065522"/>
<proteinExistence type="predicted"/>
<dbReference type="OrthoDB" id="3836772at2759"/>
<evidence type="ECO:0000256" key="1">
    <source>
        <dbReference type="SAM" id="MobiDB-lite"/>
    </source>
</evidence>
<feature type="transmembrane region" description="Helical" evidence="2">
    <location>
        <begin position="86"/>
        <end position="109"/>
    </location>
</feature>